<dbReference type="KEGG" id="sll:SLITO_v1c02550"/>
<reference evidence="6 7" key="1">
    <citation type="journal article" date="2015" name="Genome Announc.">
        <title>Complete Genome Sequence of Spiroplasma litorale TN-1T (DSM 21781), a Bacterium Isolated from a Green-Eyed Horsefly (Tabanus nigrovittatus).</title>
        <authorList>
            <person name="Lo W.S."/>
            <person name="Lai Y.C."/>
            <person name="Lien Y.W."/>
            <person name="Wang T.H."/>
            <person name="Kuo C.H."/>
        </authorList>
    </citation>
    <scope>NUCLEOTIDE SEQUENCE [LARGE SCALE GENOMIC DNA]</scope>
    <source>
        <strain evidence="6 7">TN-1</strain>
    </source>
</reference>
<keyword evidence="4 6" id="KW-0067">ATP-binding</keyword>
<name>A0A0K1W0R0_9MOLU</name>
<organism evidence="6 7">
    <name type="scientific">Spiroplasma litorale</name>
    <dbReference type="NCBI Taxonomy" id="216942"/>
    <lineage>
        <taxon>Bacteria</taxon>
        <taxon>Bacillati</taxon>
        <taxon>Mycoplasmatota</taxon>
        <taxon>Mollicutes</taxon>
        <taxon>Entomoplasmatales</taxon>
        <taxon>Spiroplasmataceae</taxon>
        <taxon>Spiroplasma</taxon>
    </lineage>
</organism>
<dbReference type="InterPro" id="IPR003593">
    <property type="entry name" value="AAA+_ATPase"/>
</dbReference>
<dbReference type="InterPro" id="IPR017871">
    <property type="entry name" value="ABC_transporter-like_CS"/>
</dbReference>
<dbReference type="InterPro" id="IPR027417">
    <property type="entry name" value="P-loop_NTPase"/>
</dbReference>
<keyword evidence="3" id="KW-0547">Nucleotide-binding</keyword>
<dbReference type="PANTHER" id="PTHR43776">
    <property type="entry name" value="TRANSPORT ATP-BINDING PROTEIN"/>
    <property type="match status" value="1"/>
</dbReference>
<sequence length="719" mass="84136">MLDNNETLLNIRDLVIEFKSKGKKNTAVKGANFDVYKGEIFGLVGESGSGKTTIGRAIVGVQPLKDGTVYINSEILTGKPTSLKVLNKKIGKSISIMKARMNLTTAEINNRLSLLKEIYNKIKSNNYSDLDFKKLKNENRISYIKDVVLSDLNLINKIVMSEDRMIKFVTNISYYQENIPLKLEKSILTKLEETKKAILKLKKYVDTMYKSIQAIYNEMKSINEIDQFKMKFSLIMENWLLIVNNHKSFLNEIKWFEEMQKQLLALSSPIKKRSKYKDFYNNKVYIDRSDFWKECNKQLDLLKERNVNPNDKEYIKLQSFITDFWIDKNINLNACTKIINEIKKTNTINDKCLGLLKNLKQTIFEQDLKKMIESKKVDQKKLNELEKEFIQIKKVVKNSIVKDEELIENYHNWKNIEKVYSKEEEESFIELIDFLDMPSIDEIVRSSYLFKKRTKFEKREYRRNVQMIFQDPGSSLNDRMAIEEIVAEGLDNFKHLYKNEEAKLAYLNDYNKENPNNPITIDEVKWKDVKKNIILKAITSVGLIPEHLSRYPHEFSGGQRQRVGIARSLVMKPKIIVADEPISALDVSIRAQVLNLFKKFQAELDLTYIFVAHDLSVVRHIADRIAVIYRGQIVELANAEELFNNPLHPYTKALLSAIPVPEPDLSRETELKIYNPEKEHHDYLFDLPYFKEVKKGHFIWANKREIRNIKNTLKSKEMS</sequence>
<dbReference type="SMART" id="SM00382">
    <property type="entry name" value="AAA"/>
    <property type="match status" value="1"/>
</dbReference>
<protein>
    <submittedName>
        <fullName evidence="6">Oligopeptide ABC transporter ATP-binding protein</fullName>
    </submittedName>
</protein>
<dbReference type="GO" id="GO:0016887">
    <property type="term" value="F:ATP hydrolysis activity"/>
    <property type="evidence" value="ECO:0007669"/>
    <property type="project" value="InterPro"/>
</dbReference>
<dbReference type="SUPFAM" id="SSF52540">
    <property type="entry name" value="P-loop containing nucleoside triphosphate hydrolases"/>
    <property type="match status" value="2"/>
</dbReference>
<feature type="domain" description="ABC transporter" evidence="5">
    <location>
        <begin position="9"/>
        <end position="655"/>
    </location>
</feature>
<dbReference type="PROSITE" id="PS50893">
    <property type="entry name" value="ABC_TRANSPORTER_2"/>
    <property type="match status" value="1"/>
</dbReference>
<evidence type="ECO:0000313" key="7">
    <source>
        <dbReference type="Proteomes" id="UP000067476"/>
    </source>
</evidence>
<dbReference type="CDD" id="cd03257">
    <property type="entry name" value="ABC_NikE_OppD_transporters"/>
    <property type="match status" value="1"/>
</dbReference>
<evidence type="ECO:0000313" key="6">
    <source>
        <dbReference type="EMBL" id="AKX33910.1"/>
    </source>
</evidence>
<dbReference type="InterPro" id="IPR013563">
    <property type="entry name" value="Oligopep_ABC_C"/>
</dbReference>
<accession>A0A0K1W0R0</accession>
<evidence type="ECO:0000256" key="4">
    <source>
        <dbReference type="ARBA" id="ARBA00022840"/>
    </source>
</evidence>
<dbReference type="GO" id="GO:0015833">
    <property type="term" value="P:peptide transport"/>
    <property type="evidence" value="ECO:0007669"/>
    <property type="project" value="InterPro"/>
</dbReference>
<dbReference type="InterPro" id="IPR003439">
    <property type="entry name" value="ABC_transporter-like_ATP-bd"/>
</dbReference>
<keyword evidence="2" id="KW-0813">Transport</keyword>
<dbReference type="PROSITE" id="PS00211">
    <property type="entry name" value="ABC_TRANSPORTER_1"/>
    <property type="match status" value="1"/>
</dbReference>
<dbReference type="PANTHER" id="PTHR43776:SF7">
    <property type="entry name" value="D,D-DIPEPTIDE TRANSPORT ATP-BINDING PROTEIN DDPF-RELATED"/>
    <property type="match status" value="1"/>
</dbReference>
<evidence type="ECO:0000259" key="5">
    <source>
        <dbReference type="PROSITE" id="PS50893"/>
    </source>
</evidence>
<gene>
    <name evidence="6" type="primary">oppF</name>
    <name evidence="6" type="ORF">SLITO_v1c02550</name>
</gene>
<dbReference type="Proteomes" id="UP000067476">
    <property type="component" value="Chromosome"/>
</dbReference>
<dbReference type="InterPro" id="IPR050319">
    <property type="entry name" value="ABC_transp_ATP-bind"/>
</dbReference>
<dbReference type="Pfam" id="PF00005">
    <property type="entry name" value="ABC_tran"/>
    <property type="match status" value="2"/>
</dbReference>
<proteinExistence type="inferred from homology"/>
<dbReference type="GO" id="GO:0055085">
    <property type="term" value="P:transmembrane transport"/>
    <property type="evidence" value="ECO:0007669"/>
    <property type="project" value="UniProtKB-ARBA"/>
</dbReference>
<dbReference type="Pfam" id="PF08352">
    <property type="entry name" value="oligo_HPY"/>
    <property type="match status" value="1"/>
</dbReference>
<keyword evidence="7" id="KW-1185">Reference proteome</keyword>
<evidence type="ECO:0000256" key="2">
    <source>
        <dbReference type="ARBA" id="ARBA00022448"/>
    </source>
</evidence>
<dbReference type="STRING" id="216942.SLITO_v1c02550"/>
<dbReference type="NCBIfam" id="NF043078">
    <property type="entry name" value="MMSYN1_0168"/>
    <property type="match status" value="1"/>
</dbReference>
<dbReference type="AlphaFoldDB" id="A0A0K1W0R0"/>
<evidence type="ECO:0000256" key="1">
    <source>
        <dbReference type="ARBA" id="ARBA00005417"/>
    </source>
</evidence>
<dbReference type="RefSeq" id="WP_075058008.1">
    <property type="nucleotide sequence ID" value="NZ_CP012357.1"/>
</dbReference>
<dbReference type="PATRIC" id="fig|216942.3.peg.257"/>
<dbReference type="EMBL" id="CP012357">
    <property type="protein sequence ID" value="AKX33910.1"/>
    <property type="molecule type" value="Genomic_DNA"/>
</dbReference>
<dbReference type="Gene3D" id="3.40.50.300">
    <property type="entry name" value="P-loop containing nucleotide triphosphate hydrolases"/>
    <property type="match status" value="2"/>
</dbReference>
<evidence type="ECO:0000256" key="3">
    <source>
        <dbReference type="ARBA" id="ARBA00022741"/>
    </source>
</evidence>
<comment type="similarity">
    <text evidence="1">Belongs to the ABC transporter superfamily.</text>
</comment>
<dbReference type="OrthoDB" id="9779287at2"/>
<dbReference type="GO" id="GO:0005524">
    <property type="term" value="F:ATP binding"/>
    <property type="evidence" value="ECO:0007669"/>
    <property type="project" value="UniProtKB-KW"/>
</dbReference>